<feature type="chain" id="PRO_5044784258" description="acid phosphatase" evidence="9">
    <location>
        <begin position="20"/>
        <end position="411"/>
    </location>
</feature>
<dbReference type="SUPFAM" id="SSF53254">
    <property type="entry name" value="Phosphoglycerate mutase-like"/>
    <property type="match status" value="1"/>
</dbReference>
<gene>
    <name evidence="10" type="ORF">BaRGS_00035723</name>
</gene>
<evidence type="ECO:0000256" key="5">
    <source>
        <dbReference type="ARBA" id="ARBA00022801"/>
    </source>
</evidence>
<keyword evidence="8" id="KW-0472">Membrane</keyword>
<dbReference type="CDD" id="cd07061">
    <property type="entry name" value="HP_HAP_like"/>
    <property type="match status" value="1"/>
</dbReference>
<evidence type="ECO:0000313" key="11">
    <source>
        <dbReference type="Proteomes" id="UP001519460"/>
    </source>
</evidence>
<evidence type="ECO:0000256" key="7">
    <source>
        <dbReference type="ARBA" id="ARBA00023180"/>
    </source>
</evidence>
<keyword evidence="5" id="KW-0378">Hydrolase</keyword>
<dbReference type="GO" id="GO:0003993">
    <property type="term" value="F:acid phosphatase activity"/>
    <property type="evidence" value="ECO:0007669"/>
    <property type="project" value="UniProtKB-EC"/>
</dbReference>
<accession>A0ABD0JDT4</accession>
<dbReference type="PANTHER" id="PTHR11567:SF211">
    <property type="entry name" value="PROSTATIC ACID PHOSPHATASE"/>
    <property type="match status" value="1"/>
</dbReference>
<proteinExistence type="inferred from homology"/>
<evidence type="ECO:0000313" key="10">
    <source>
        <dbReference type="EMBL" id="KAK7471626.1"/>
    </source>
</evidence>
<keyword evidence="8" id="KW-0812">Transmembrane</keyword>
<dbReference type="InterPro" id="IPR029033">
    <property type="entry name" value="His_PPase_superfam"/>
</dbReference>
<keyword evidence="6" id="KW-1015">Disulfide bond</keyword>
<name>A0ABD0JDT4_9CAEN</name>
<keyword evidence="4 9" id="KW-0732">Signal</keyword>
<dbReference type="PANTHER" id="PTHR11567">
    <property type="entry name" value="ACID PHOSPHATASE-RELATED"/>
    <property type="match status" value="1"/>
</dbReference>
<dbReference type="Gene3D" id="3.40.50.1240">
    <property type="entry name" value="Phosphoglycerate mutase-like"/>
    <property type="match status" value="1"/>
</dbReference>
<comment type="similarity">
    <text evidence="2">Belongs to the histidine acid phosphatase family.</text>
</comment>
<evidence type="ECO:0000256" key="1">
    <source>
        <dbReference type="ARBA" id="ARBA00000032"/>
    </source>
</evidence>
<evidence type="ECO:0000256" key="6">
    <source>
        <dbReference type="ARBA" id="ARBA00023157"/>
    </source>
</evidence>
<comment type="caution">
    <text evidence="10">The sequence shown here is derived from an EMBL/GenBank/DDBJ whole genome shotgun (WGS) entry which is preliminary data.</text>
</comment>
<protein>
    <recommendedName>
        <fullName evidence="3">acid phosphatase</fullName>
        <ecNumber evidence="3">3.1.3.2</ecNumber>
    </recommendedName>
</protein>
<keyword evidence="8" id="KW-1133">Transmembrane helix</keyword>
<evidence type="ECO:0000256" key="8">
    <source>
        <dbReference type="SAM" id="Phobius"/>
    </source>
</evidence>
<feature type="signal peptide" evidence="9">
    <location>
        <begin position="1"/>
        <end position="19"/>
    </location>
</feature>
<evidence type="ECO:0000256" key="3">
    <source>
        <dbReference type="ARBA" id="ARBA00012646"/>
    </source>
</evidence>
<keyword evidence="11" id="KW-1185">Reference proteome</keyword>
<dbReference type="EMBL" id="JACVVK020000485">
    <property type="protein sequence ID" value="KAK7471626.1"/>
    <property type="molecule type" value="Genomic_DNA"/>
</dbReference>
<dbReference type="EC" id="3.1.3.2" evidence="3"/>
<evidence type="ECO:0000256" key="2">
    <source>
        <dbReference type="ARBA" id="ARBA00005375"/>
    </source>
</evidence>
<dbReference type="AlphaFoldDB" id="A0ABD0JDT4"/>
<evidence type="ECO:0000256" key="4">
    <source>
        <dbReference type="ARBA" id="ARBA00022729"/>
    </source>
</evidence>
<dbReference type="InterPro" id="IPR000560">
    <property type="entry name" value="His_Pase_clade-2"/>
</dbReference>
<dbReference type="Proteomes" id="UP001519460">
    <property type="component" value="Unassembled WGS sequence"/>
</dbReference>
<dbReference type="Pfam" id="PF00328">
    <property type="entry name" value="His_Phos_2"/>
    <property type="match status" value="1"/>
</dbReference>
<comment type="catalytic activity">
    <reaction evidence="1">
        <text>a phosphate monoester + H2O = an alcohol + phosphate</text>
        <dbReference type="Rhea" id="RHEA:15017"/>
        <dbReference type="ChEBI" id="CHEBI:15377"/>
        <dbReference type="ChEBI" id="CHEBI:30879"/>
        <dbReference type="ChEBI" id="CHEBI:43474"/>
        <dbReference type="ChEBI" id="CHEBI:67140"/>
        <dbReference type="EC" id="3.1.3.2"/>
    </reaction>
</comment>
<keyword evidence="7" id="KW-0325">Glycoprotein</keyword>
<dbReference type="InterPro" id="IPR033379">
    <property type="entry name" value="Acid_Pase_AS"/>
</dbReference>
<organism evidence="10 11">
    <name type="scientific">Batillaria attramentaria</name>
    <dbReference type="NCBI Taxonomy" id="370345"/>
    <lineage>
        <taxon>Eukaryota</taxon>
        <taxon>Metazoa</taxon>
        <taxon>Spiralia</taxon>
        <taxon>Lophotrochozoa</taxon>
        <taxon>Mollusca</taxon>
        <taxon>Gastropoda</taxon>
        <taxon>Caenogastropoda</taxon>
        <taxon>Sorbeoconcha</taxon>
        <taxon>Cerithioidea</taxon>
        <taxon>Batillariidae</taxon>
        <taxon>Batillaria</taxon>
    </lineage>
</organism>
<reference evidence="10 11" key="1">
    <citation type="journal article" date="2023" name="Sci. Data">
        <title>Genome assembly of the Korean intertidal mud-creeper Batillaria attramentaria.</title>
        <authorList>
            <person name="Patra A.K."/>
            <person name="Ho P.T."/>
            <person name="Jun S."/>
            <person name="Lee S.J."/>
            <person name="Kim Y."/>
            <person name="Won Y.J."/>
        </authorList>
    </citation>
    <scope>NUCLEOTIDE SEQUENCE [LARGE SCALE GENOMIC DNA]</scope>
    <source>
        <strain evidence="10">Wonlab-2016</strain>
    </source>
</reference>
<dbReference type="InterPro" id="IPR050645">
    <property type="entry name" value="Histidine_acid_phosphatase"/>
</dbReference>
<dbReference type="PROSITE" id="PS00778">
    <property type="entry name" value="HIS_ACID_PHOSPHAT_2"/>
    <property type="match status" value="1"/>
</dbReference>
<dbReference type="PROSITE" id="PS00616">
    <property type="entry name" value="HIS_ACID_PHOSPHAT_1"/>
    <property type="match status" value="1"/>
</dbReference>
<sequence>MEFQVFLHVFAGLFVAVSALAPDTLRIVNVLYRHGDRSPVTVYPKDPHQAEEWPQGLGWLSETGMRQHYALGQYLRSEYNNLLSAEYKRTEILVQSSNEDRCLMSAYCDLAGLYPPSGDQLWNPNITWQPIPVHTRPQEYDRKLNMGAPCPRYDELYDIELQSPAVKAEEKENKDFYDFIEKKTGVKKENISEVWKIGDTLFCEKMHNKTMPDWVNDTIYTKLRNLQAWSFDLLYNGTELSRLKGGPLLQEFIYNMQQAAAGNVTYKMFMYSAHDSTVAAVSQAMQVFNQKSPPYAAALLVELHQMSDGYKVRLRYRNDTQQDPYPLYHPACPQDTEYCPLDTFVKGTKDRVPEDWAAECHVVTDDEVADVIAGTVLALMVVIMILCALLIITAIAWYRNQRVVRNFQRLP</sequence>
<feature type="transmembrane region" description="Helical" evidence="8">
    <location>
        <begin position="371"/>
        <end position="398"/>
    </location>
</feature>
<evidence type="ECO:0000256" key="9">
    <source>
        <dbReference type="SAM" id="SignalP"/>
    </source>
</evidence>